<name>A0A432ZN82_9GAMM</name>
<accession>A0A432ZN82</accession>
<gene>
    <name evidence="2" type="ORF">CWI83_02235</name>
</gene>
<dbReference type="InterPro" id="IPR009749">
    <property type="entry name" value="DUF1315"/>
</dbReference>
<dbReference type="AlphaFoldDB" id="A0A432ZN82"/>
<dbReference type="Proteomes" id="UP000288279">
    <property type="component" value="Unassembled WGS sequence"/>
</dbReference>
<protein>
    <submittedName>
        <fullName evidence="2">DUF1315 domain-containing protein</fullName>
    </submittedName>
</protein>
<reference evidence="2 3" key="1">
    <citation type="journal article" date="2011" name="Front. Microbiol.">
        <title>Genomic signatures of strain selection and enhancement in Bacillus atrophaeus var. globigii, a historical biowarfare simulant.</title>
        <authorList>
            <person name="Gibbons H.S."/>
            <person name="Broomall S.M."/>
            <person name="McNew L.A."/>
            <person name="Daligault H."/>
            <person name="Chapman C."/>
            <person name="Bruce D."/>
            <person name="Karavis M."/>
            <person name="Krepps M."/>
            <person name="McGregor P.A."/>
            <person name="Hong C."/>
            <person name="Park K.H."/>
            <person name="Akmal A."/>
            <person name="Feldman A."/>
            <person name="Lin J.S."/>
            <person name="Chang W.E."/>
            <person name="Higgs B.W."/>
            <person name="Demirev P."/>
            <person name="Lindquist J."/>
            <person name="Liem A."/>
            <person name="Fochler E."/>
            <person name="Read T.D."/>
            <person name="Tapia R."/>
            <person name="Johnson S."/>
            <person name="Bishop-Lilly K.A."/>
            <person name="Detter C."/>
            <person name="Han C."/>
            <person name="Sozhamannan S."/>
            <person name="Rosenzweig C.N."/>
            <person name="Skowronski E.W."/>
        </authorList>
    </citation>
    <scope>NUCLEOTIDE SEQUENCE [LARGE SCALE GENOMIC DNA]</scope>
    <source>
        <strain evidence="2 3">PIT1</strain>
    </source>
</reference>
<evidence type="ECO:0000313" key="2">
    <source>
        <dbReference type="EMBL" id="RUO79347.1"/>
    </source>
</evidence>
<dbReference type="RefSeq" id="WP_126825098.1">
    <property type="nucleotide sequence ID" value="NZ_PIQG01000001.1"/>
</dbReference>
<organism evidence="2 3">
    <name type="scientific">Pseudidiomarina taiwanensis</name>
    <dbReference type="NCBI Taxonomy" id="337250"/>
    <lineage>
        <taxon>Bacteria</taxon>
        <taxon>Pseudomonadati</taxon>
        <taxon>Pseudomonadota</taxon>
        <taxon>Gammaproteobacteria</taxon>
        <taxon>Alteromonadales</taxon>
        <taxon>Idiomarinaceae</taxon>
        <taxon>Pseudidiomarina</taxon>
    </lineage>
</organism>
<dbReference type="OrthoDB" id="5616307at2"/>
<proteinExistence type="predicted"/>
<evidence type="ECO:0000313" key="3">
    <source>
        <dbReference type="Proteomes" id="UP000288279"/>
    </source>
</evidence>
<comment type="caution">
    <text evidence="2">The sequence shown here is derived from an EMBL/GenBank/DDBJ whole genome shotgun (WGS) entry which is preliminary data.</text>
</comment>
<dbReference type="EMBL" id="PIQG01000001">
    <property type="protein sequence ID" value="RUO79347.1"/>
    <property type="molecule type" value="Genomic_DNA"/>
</dbReference>
<keyword evidence="3" id="KW-1185">Reference proteome</keyword>
<feature type="region of interest" description="Disordered" evidence="1">
    <location>
        <begin position="74"/>
        <end position="103"/>
    </location>
</feature>
<dbReference type="Pfam" id="PF07023">
    <property type="entry name" value="DUF1315"/>
    <property type="match status" value="1"/>
</dbReference>
<sequence>MQFDELLASITPDTFERLVAAVETGRWPDGVKLTDEQRENTIQLVMAYQAKYCPSDEPFRVGADGLLVTRSKQEMRQQVSGREPDQRIATFELNESNHEDSGA</sequence>
<evidence type="ECO:0000256" key="1">
    <source>
        <dbReference type="SAM" id="MobiDB-lite"/>
    </source>
</evidence>